<evidence type="ECO:0000256" key="8">
    <source>
        <dbReference type="ARBA" id="ARBA00022842"/>
    </source>
</evidence>
<evidence type="ECO:0000256" key="3">
    <source>
        <dbReference type="ARBA" id="ARBA00010231"/>
    </source>
</evidence>
<evidence type="ECO:0000259" key="11">
    <source>
        <dbReference type="Pfam" id="PF00408"/>
    </source>
</evidence>
<dbReference type="Pfam" id="PF02878">
    <property type="entry name" value="PGM_PMM_I"/>
    <property type="match status" value="1"/>
</dbReference>
<name>A0ABM9MKZ8_9LACO</name>
<dbReference type="EMBL" id="CAUZLR010000001">
    <property type="protein sequence ID" value="CAK1223043.1"/>
    <property type="molecule type" value="Genomic_DNA"/>
</dbReference>
<sequence>MTDYKETFQTWQSADLPVDLKNDLANMSEEQMEEAFYQDMAFGTAGMRGHMGAGTNHINVVTVAKVTEALARYIDEQGQAAKDRGVVIAFDSRHHSTEFAIEASQVLSAHGIKVYRFSSLRPTPELSFAVRFLKAFAGIMITASHNPKEDNGYKVYGEDGGQMIPEAVQAVIDARAAIENPFAIQKDLNEENVQIIDDMVDNAYLAEVKTISVDHELIEREGAALKFVYTPLHGTGQYIGEKALQQAGFTNYTIVKEQAELDGDFPTVKKPNPEDPAAMALGIEYAKKEQADLVVATDPDADRMGAAVRLADGSYQVLTGNQIAALMVNYLLTAKKKTNTLPDNGAIVTSIVSSRFASEIAKSFGVTTFDVLTGFKYIAAMIDRFEEKKDYTYLFGFEESYGYLIKPFAHDKDAIQALVLFAEMAAYYKEAGRSFADGLNDLYEQFGYFEEKTIAYEFPGVSGHKEMADLMTKFRNEKLEKVAGQLVLATQDFASQTQIDRVGAKKKMPQPKANVLKYWLADGSWIALRPSGTEPKLKLYLGVVADSKKEADEKLAAYEKEMAAKVQG</sequence>
<evidence type="ECO:0000256" key="2">
    <source>
        <dbReference type="ARBA" id="ARBA00001946"/>
    </source>
</evidence>
<evidence type="ECO:0000256" key="7">
    <source>
        <dbReference type="ARBA" id="ARBA00022723"/>
    </source>
</evidence>
<comment type="catalytic activity">
    <reaction evidence="1">
        <text>alpha-D-glucose 1-phosphate = alpha-D-glucose 6-phosphate</text>
        <dbReference type="Rhea" id="RHEA:23536"/>
        <dbReference type="ChEBI" id="CHEBI:58225"/>
        <dbReference type="ChEBI" id="CHEBI:58601"/>
        <dbReference type="EC" id="5.4.2.2"/>
    </reaction>
</comment>
<dbReference type="RefSeq" id="WP_187753174.1">
    <property type="nucleotide sequence ID" value="NZ_CAUZLR010000001.1"/>
</dbReference>
<comment type="similarity">
    <text evidence="3 10">Belongs to the phosphohexose mutase family.</text>
</comment>
<dbReference type="InterPro" id="IPR036900">
    <property type="entry name" value="A-D-PHexomutase_C_sf"/>
</dbReference>
<dbReference type="InterPro" id="IPR005845">
    <property type="entry name" value="A-D-PHexomutase_a/b/a-II"/>
</dbReference>
<dbReference type="CDD" id="cd05799">
    <property type="entry name" value="PGM2"/>
    <property type="match status" value="1"/>
</dbReference>
<keyword evidence="6" id="KW-0597">Phosphoprotein</keyword>
<evidence type="ECO:0000256" key="6">
    <source>
        <dbReference type="ARBA" id="ARBA00022553"/>
    </source>
</evidence>
<feature type="domain" description="Alpha-D-phosphohexomutase alpha/beta/alpha" evidence="14">
    <location>
        <begin position="319"/>
        <end position="446"/>
    </location>
</feature>
<keyword evidence="8 10" id="KW-0460">Magnesium</keyword>
<dbReference type="SUPFAM" id="SSF55957">
    <property type="entry name" value="Phosphoglucomutase, C-terminal domain"/>
    <property type="match status" value="1"/>
</dbReference>
<dbReference type="InterPro" id="IPR005843">
    <property type="entry name" value="A-D-PHexomutase_C"/>
</dbReference>
<evidence type="ECO:0000313" key="15">
    <source>
        <dbReference type="EMBL" id="CAK1223043.1"/>
    </source>
</evidence>
<dbReference type="InterPro" id="IPR016055">
    <property type="entry name" value="A-D-PHexomutase_a/b/a-I/II/III"/>
</dbReference>
<dbReference type="InterPro" id="IPR005846">
    <property type="entry name" value="A-D-PHexomutase_a/b/a-III"/>
</dbReference>
<dbReference type="EC" id="5.4.2.2" evidence="4"/>
<dbReference type="Pfam" id="PF00408">
    <property type="entry name" value="PGM_PMM_IV"/>
    <property type="match status" value="1"/>
</dbReference>
<protein>
    <recommendedName>
        <fullName evidence="4">phosphoglucomutase (alpha-D-glucose-1,6-bisphosphate-dependent)</fullName>
        <ecNumber evidence="4">5.4.2.2</ecNumber>
    </recommendedName>
</protein>
<dbReference type="PANTHER" id="PTHR45745:SF1">
    <property type="entry name" value="PHOSPHOGLUCOMUTASE 2B-RELATED"/>
    <property type="match status" value="1"/>
</dbReference>
<evidence type="ECO:0000259" key="12">
    <source>
        <dbReference type="Pfam" id="PF02878"/>
    </source>
</evidence>
<keyword evidence="16" id="KW-1185">Reference proteome</keyword>
<dbReference type="Gene3D" id="3.40.120.10">
    <property type="entry name" value="Alpha-D-Glucose-1,6-Bisphosphate, subunit A, domain 3"/>
    <property type="match status" value="3"/>
</dbReference>
<dbReference type="InterPro" id="IPR005844">
    <property type="entry name" value="A-D-PHexomutase_a/b/a-I"/>
</dbReference>
<dbReference type="SUPFAM" id="SSF53738">
    <property type="entry name" value="Phosphoglucomutase, first 3 domains"/>
    <property type="match status" value="3"/>
</dbReference>
<keyword evidence="5" id="KW-0313">Glucose metabolism</keyword>
<dbReference type="Pfam" id="PF02880">
    <property type="entry name" value="PGM_PMM_III"/>
    <property type="match status" value="1"/>
</dbReference>
<comment type="cofactor">
    <cofactor evidence="2">
        <name>Mg(2+)</name>
        <dbReference type="ChEBI" id="CHEBI:18420"/>
    </cofactor>
</comment>
<reference evidence="15 16" key="1">
    <citation type="submission" date="2023-10" db="EMBL/GenBank/DDBJ databases">
        <authorList>
            <person name="Botero Cardona J."/>
        </authorList>
    </citation>
    <scope>NUCLEOTIDE SEQUENCE [LARGE SCALE GENOMIC DNA]</scope>
    <source>
        <strain evidence="15 16">R-54839</strain>
    </source>
</reference>
<dbReference type="Proteomes" id="UP001314261">
    <property type="component" value="Unassembled WGS sequence"/>
</dbReference>
<evidence type="ECO:0000259" key="14">
    <source>
        <dbReference type="Pfam" id="PF02880"/>
    </source>
</evidence>
<feature type="domain" description="Alpha-D-phosphohexomutase alpha/beta/alpha" evidence="13">
    <location>
        <begin position="204"/>
        <end position="307"/>
    </location>
</feature>
<evidence type="ECO:0000256" key="1">
    <source>
        <dbReference type="ARBA" id="ARBA00000443"/>
    </source>
</evidence>
<organism evidence="15 16">
    <name type="scientific">Fructobacillus fructosus</name>
    <dbReference type="NCBI Taxonomy" id="1631"/>
    <lineage>
        <taxon>Bacteria</taxon>
        <taxon>Bacillati</taxon>
        <taxon>Bacillota</taxon>
        <taxon>Bacilli</taxon>
        <taxon>Lactobacillales</taxon>
        <taxon>Lactobacillaceae</taxon>
        <taxon>Fructobacillus</taxon>
    </lineage>
</organism>
<evidence type="ECO:0000256" key="4">
    <source>
        <dbReference type="ARBA" id="ARBA00012728"/>
    </source>
</evidence>
<dbReference type="Pfam" id="PF02879">
    <property type="entry name" value="PGM_PMM_II"/>
    <property type="match status" value="1"/>
</dbReference>
<feature type="domain" description="Alpha-D-phosphohexomutase alpha/beta/alpha" evidence="12">
    <location>
        <begin position="40"/>
        <end position="176"/>
    </location>
</feature>
<keyword evidence="7 10" id="KW-0479">Metal-binding</keyword>
<evidence type="ECO:0000259" key="13">
    <source>
        <dbReference type="Pfam" id="PF02879"/>
    </source>
</evidence>
<keyword evidence="9 15" id="KW-0413">Isomerase</keyword>
<proteinExistence type="inferred from homology"/>
<gene>
    <name evidence="15" type="ORF">R54839_PPFHFPJH_00034</name>
</gene>
<keyword evidence="5" id="KW-0119">Carbohydrate metabolism</keyword>
<evidence type="ECO:0000256" key="10">
    <source>
        <dbReference type="RuleBase" id="RU004326"/>
    </source>
</evidence>
<comment type="caution">
    <text evidence="15">The sequence shown here is derived from an EMBL/GenBank/DDBJ whole genome shotgun (WGS) entry which is preliminary data.</text>
</comment>
<dbReference type="Gene3D" id="3.30.310.50">
    <property type="entry name" value="Alpha-D-phosphohexomutase, C-terminal domain"/>
    <property type="match status" value="1"/>
</dbReference>
<dbReference type="InterPro" id="IPR016066">
    <property type="entry name" value="A-D-PHexomutase_CS"/>
</dbReference>
<feature type="domain" description="Alpha-D-phosphohexomutase C-terminal" evidence="11">
    <location>
        <begin position="502"/>
        <end position="552"/>
    </location>
</feature>
<dbReference type="PROSITE" id="PS00710">
    <property type="entry name" value="PGM_PMM"/>
    <property type="match status" value="1"/>
</dbReference>
<dbReference type="PANTHER" id="PTHR45745">
    <property type="entry name" value="PHOSPHOMANNOMUTASE 45A"/>
    <property type="match status" value="1"/>
</dbReference>
<dbReference type="GO" id="GO:0004614">
    <property type="term" value="F:phosphoglucomutase activity"/>
    <property type="evidence" value="ECO:0007669"/>
    <property type="project" value="UniProtKB-EC"/>
</dbReference>
<evidence type="ECO:0000256" key="5">
    <source>
        <dbReference type="ARBA" id="ARBA00022526"/>
    </source>
</evidence>
<evidence type="ECO:0000256" key="9">
    <source>
        <dbReference type="ARBA" id="ARBA00023235"/>
    </source>
</evidence>
<accession>A0ABM9MKZ8</accession>
<evidence type="ECO:0000313" key="16">
    <source>
        <dbReference type="Proteomes" id="UP001314261"/>
    </source>
</evidence>